<comment type="caution">
    <text evidence="1">The sequence shown here is derived from an EMBL/GenBank/DDBJ whole genome shotgun (WGS) entry which is preliminary data.</text>
</comment>
<organism evidence="1 2">
    <name type="scientific">Thioclava marina</name>
    <dbReference type="NCBI Taxonomy" id="1915077"/>
    <lineage>
        <taxon>Bacteria</taxon>
        <taxon>Pseudomonadati</taxon>
        <taxon>Pseudomonadota</taxon>
        <taxon>Alphaproteobacteria</taxon>
        <taxon>Rhodobacterales</taxon>
        <taxon>Paracoccaceae</taxon>
        <taxon>Thioclava</taxon>
    </lineage>
</organism>
<dbReference type="Pfam" id="PF21790">
    <property type="entry name" value="OGG"/>
    <property type="match status" value="1"/>
</dbReference>
<evidence type="ECO:0000313" key="1">
    <source>
        <dbReference type="EMBL" id="OOY11650.1"/>
    </source>
</evidence>
<protein>
    <submittedName>
        <fullName evidence="1">Uncharacterized protein</fullName>
    </submittedName>
</protein>
<dbReference type="InterPro" id="IPR048868">
    <property type="entry name" value="OGG-like_put"/>
</dbReference>
<dbReference type="EMBL" id="MPZS01000002">
    <property type="protein sequence ID" value="OOY11650.1"/>
    <property type="molecule type" value="Genomic_DNA"/>
</dbReference>
<sequence>MPLILKESISSELRYHADRYDYFRSVARPGARPETSVSTWLQSAGLPALASVAETTSIGRRELKEMAENPDCPDRDALWAILGWGKMRRDHARTLARNEDKWLAVGNRLRSGDLSRSEGYALCHAVMNSITRPGIGPAYFTKLIFFAEPKHDGYIMDQ</sequence>
<dbReference type="Proteomes" id="UP000242224">
    <property type="component" value="Unassembled WGS sequence"/>
</dbReference>
<name>A0ABX3MJB5_9RHOB</name>
<dbReference type="RefSeq" id="WP_146642610.1">
    <property type="nucleotide sequence ID" value="NZ_MPZS01000002.1"/>
</dbReference>
<keyword evidence="2" id="KW-1185">Reference proteome</keyword>
<reference evidence="1 2" key="1">
    <citation type="submission" date="2016-11" db="EMBL/GenBank/DDBJ databases">
        <title>A multilocus sequence analysis scheme for characterization of bacteria in the genus Thioclava.</title>
        <authorList>
            <person name="Liu Y."/>
            <person name="Shao Z."/>
        </authorList>
    </citation>
    <scope>NUCLEOTIDE SEQUENCE [LARGE SCALE GENOMIC DNA]</scope>
    <source>
        <strain evidence="1 2">11.10-0-13</strain>
    </source>
</reference>
<gene>
    <name evidence="1" type="ORF">BMG00_11135</name>
</gene>
<proteinExistence type="predicted"/>
<accession>A0ABX3MJB5</accession>
<evidence type="ECO:0000313" key="2">
    <source>
        <dbReference type="Proteomes" id="UP000242224"/>
    </source>
</evidence>